<evidence type="ECO:0000256" key="4">
    <source>
        <dbReference type="ARBA" id="ARBA00022597"/>
    </source>
</evidence>
<evidence type="ECO:0000256" key="3">
    <source>
        <dbReference type="ARBA" id="ARBA00022475"/>
    </source>
</evidence>
<dbReference type="FunFam" id="3.40.50.300:FF:000127">
    <property type="entry name" value="Ribose import ATP-binding protein RbsA"/>
    <property type="match status" value="1"/>
</dbReference>
<dbReference type="PANTHER" id="PTHR43790">
    <property type="entry name" value="CARBOHYDRATE TRANSPORT ATP-BINDING PROTEIN MG119-RELATED"/>
    <property type="match status" value="1"/>
</dbReference>
<keyword evidence="6" id="KW-0547">Nucleotide-binding</keyword>
<name>A0A6J4S272_9ACTN</name>
<feature type="domain" description="ABC transporter" evidence="11">
    <location>
        <begin position="22"/>
        <end position="259"/>
    </location>
</feature>
<comment type="subcellular location">
    <subcellularLocation>
        <location evidence="1">Cell membrane</location>
        <topology evidence="1">Peripheral membrane protein</topology>
    </subcellularLocation>
</comment>
<keyword evidence="4" id="KW-0762">Sugar transport</keyword>
<gene>
    <name evidence="12" type="ORF">AVDCRST_MAG05-1283</name>
</gene>
<evidence type="ECO:0000256" key="10">
    <source>
        <dbReference type="SAM" id="MobiDB-lite"/>
    </source>
</evidence>
<reference evidence="12" key="1">
    <citation type="submission" date="2020-02" db="EMBL/GenBank/DDBJ databases">
        <authorList>
            <person name="Meier V. D."/>
        </authorList>
    </citation>
    <scope>NUCLEOTIDE SEQUENCE</scope>
    <source>
        <strain evidence="12">AVDCRST_MAG05</strain>
    </source>
</reference>
<evidence type="ECO:0000256" key="8">
    <source>
        <dbReference type="ARBA" id="ARBA00022967"/>
    </source>
</evidence>
<protein>
    <submittedName>
        <fullName evidence="12">Ribose ABC transport system, ATP-binding protein RbsA</fullName>
    </submittedName>
</protein>
<dbReference type="GO" id="GO:0005524">
    <property type="term" value="F:ATP binding"/>
    <property type="evidence" value="ECO:0007669"/>
    <property type="project" value="UniProtKB-KW"/>
</dbReference>
<feature type="region of interest" description="Disordered" evidence="10">
    <location>
        <begin position="495"/>
        <end position="527"/>
    </location>
</feature>
<dbReference type="InterPro" id="IPR017871">
    <property type="entry name" value="ABC_transporter-like_CS"/>
</dbReference>
<sequence>MSLPDQPSVQGTAAVGEATAVFRLRNATKRFGGVTAVEEVTFDLRSGEVHALMGENGAGKSTLMKIVHGLYPPDEGTLEVDGDIVEFSTPRDAEAAGIAMIPQELDLFPELTITENLFVGRRRPRTRWGTLDQNAMRAEARQRLRSLGVELDVTASVKQLSAANQQIVAIARALEGEAKAVVMDEPTASLTEREVQQLFKIISELTSSGVGVVYISHRMDEIFRISDRVTVLRDGHHISTAPASELDAEELVRLMVGRPLNELFTRTPHDLEEIALEVRGLSRHGEFEDVDFVLRRGEILGLAGLVGAGRSELAQTIFGVRVPEAGEIRIDGEEVTLRSPHAAMERGIFYVPEERRSQGLILPFSIKNNITLSILDRISRFGFVPRSERQTADRFAEGLSIRGGSITDPVSRLSGGNQQKVVLAKSLAREPSILLLDEPTRGVDVGAKSEIYRLIDDLAKEGKAILLISSELEEVLSMSDRILVMREGSLTGEFKREEATQENVMTAATGGGARSEPGSTRKEGDHE</sequence>
<dbReference type="AlphaFoldDB" id="A0A6J4S272"/>
<accession>A0A6J4S272</accession>
<keyword evidence="5" id="KW-0677">Repeat</keyword>
<dbReference type="InterPro" id="IPR050107">
    <property type="entry name" value="ABC_carbohydrate_import_ATPase"/>
</dbReference>
<dbReference type="SMART" id="SM00382">
    <property type="entry name" value="AAA"/>
    <property type="match status" value="2"/>
</dbReference>
<dbReference type="SUPFAM" id="SSF52540">
    <property type="entry name" value="P-loop containing nucleoside triphosphate hydrolases"/>
    <property type="match status" value="2"/>
</dbReference>
<dbReference type="InterPro" id="IPR003439">
    <property type="entry name" value="ABC_transporter-like_ATP-bd"/>
</dbReference>
<dbReference type="CDD" id="cd03215">
    <property type="entry name" value="ABC_Carb_Monos_II"/>
    <property type="match status" value="1"/>
</dbReference>
<dbReference type="Gene3D" id="3.40.50.300">
    <property type="entry name" value="P-loop containing nucleotide triphosphate hydrolases"/>
    <property type="match status" value="2"/>
</dbReference>
<dbReference type="PROSITE" id="PS50893">
    <property type="entry name" value="ABC_TRANSPORTER_2"/>
    <property type="match status" value="2"/>
</dbReference>
<evidence type="ECO:0000256" key="6">
    <source>
        <dbReference type="ARBA" id="ARBA00022741"/>
    </source>
</evidence>
<evidence type="ECO:0000256" key="9">
    <source>
        <dbReference type="ARBA" id="ARBA00023136"/>
    </source>
</evidence>
<keyword evidence="7 12" id="KW-0067">ATP-binding</keyword>
<evidence type="ECO:0000256" key="7">
    <source>
        <dbReference type="ARBA" id="ARBA00022840"/>
    </source>
</evidence>
<organism evidence="12">
    <name type="scientific">uncultured Rubrobacteraceae bacterium</name>
    <dbReference type="NCBI Taxonomy" id="349277"/>
    <lineage>
        <taxon>Bacteria</taxon>
        <taxon>Bacillati</taxon>
        <taxon>Actinomycetota</taxon>
        <taxon>Rubrobacteria</taxon>
        <taxon>Rubrobacterales</taxon>
        <taxon>Rubrobacteraceae</taxon>
        <taxon>environmental samples</taxon>
    </lineage>
</organism>
<dbReference type="PROSITE" id="PS00211">
    <property type="entry name" value="ABC_TRANSPORTER_1"/>
    <property type="match status" value="1"/>
</dbReference>
<proteinExistence type="predicted"/>
<dbReference type="PANTHER" id="PTHR43790:SF3">
    <property type="entry name" value="D-ALLOSE IMPORT ATP-BINDING PROTEIN ALSA-RELATED"/>
    <property type="match status" value="1"/>
</dbReference>
<dbReference type="GO" id="GO:0016887">
    <property type="term" value="F:ATP hydrolysis activity"/>
    <property type="evidence" value="ECO:0007669"/>
    <property type="project" value="InterPro"/>
</dbReference>
<evidence type="ECO:0000256" key="1">
    <source>
        <dbReference type="ARBA" id="ARBA00004202"/>
    </source>
</evidence>
<evidence type="ECO:0000256" key="2">
    <source>
        <dbReference type="ARBA" id="ARBA00022448"/>
    </source>
</evidence>
<dbReference type="Pfam" id="PF00005">
    <property type="entry name" value="ABC_tran"/>
    <property type="match status" value="2"/>
</dbReference>
<dbReference type="CDD" id="cd03216">
    <property type="entry name" value="ABC_Carb_Monos_I"/>
    <property type="match status" value="1"/>
</dbReference>
<evidence type="ECO:0000256" key="5">
    <source>
        <dbReference type="ARBA" id="ARBA00022737"/>
    </source>
</evidence>
<dbReference type="InterPro" id="IPR027417">
    <property type="entry name" value="P-loop_NTPase"/>
</dbReference>
<evidence type="ECO:0000313" key="12">
    <source>
        <dbReference type="EMBL" id="CAA9481077.1"/>
    </source>
</evidence>
<keyword evidence="8" id="KW-1278">Translocase</keyword>
<evidence type="ECO:0000259" key="11">
    <source>
        <dbReference type="PROSITE" id="PS50893"/>
    </source>
</evidence>
<feature type="domain" description="ABC transporter" evidence="11">
    <location>
        <begin position="271"/>
        <end position="512"/>
    </location>
</feature>
<keyword evidence="3" id="KW-1003">Cell membrane</keyword>
<dbReference type="InterPro" id="IPR003593">
    <property type="entry name" value="AAA+_ATPase"/>
</dbReference>
<dbReference type="EMBL" id="CADCVM010000144">
    <property type="protein sequence ID" value="CAA9481077.1"/>
    <property type="molecule type" value="Genomic_DNA"/>
</dbReference>
<keyword evidence="9" id="KW-0472">Membrane</keyword>
<dbReference type="GO" id="GO:0005886">
    <property type="term" value="C:plasma membrane"/>
    <property type="evidence" value="ECO:0007669"/>
    <property type="project" value="UniProtKB-SubCell"/>
</dbReference>
<keyword evidence="2" id="KW-0813">Transport</keyword>